<proteinExistence type="predicted"/>
<name>A0A1F8GGN5_9BACT</name>
<gene>
    <name evidence="1" type="ORF">A3A13_02125</name>
</gene>
<dbReference type="Proteomes" id="UP000178911">
    <property type="component" value="Unassembled WGS sequence"/>
</dbReference>
<comment type="caution">
    <text evidence="1">The sequence shown here is derived from an EMBL/GenBank/DDBJ whole genome shotgun (WGS) entry which is preliminary data.</text>
</comment>
<evidence type="ECO:0000313" key="2">
    <source>
        <dbReference type="Proteomes" id="UP000178911"/>
    </source>
</evidence>
<dbReference type="AlphaFoldDB" id="A0A1F8GGN5"/>
<evidence type="ECO:0000313" key="1">
    <source>
        <dbReference type="EMBL" id="OGN23866.1"/>
    </source>
</evidence>
<accession>A0A1F8GGN5</accession>
<dbReference type="EMBL" id="MGKJ01000014">
    <property type="protein sequence ID" value="OGN23866.1"/>
    <property type="molecule type" value="Genomic_DNA"/>
</dbReference>
<reference evidence="1 2" key="1">
    <citation type="journal article" date="2016" name="Nat. Commun.">
        <title>Thousands of microbial genomes shed light on interconnected biogeochemical processes in an aquifer system.</title>
        <authorList>
            <person name="Anantharaman K."/>
            <person name="Brown C.T."/>
            <person name="Hug L.A."/>
            <person name="Sharon I."/>
            <person name="Castelle C.J."/>
            <person name="Probst A.J."/>
            <person name="Thomas B.C."/>
            <person name="Singh A."/>
            <person name="Wilkins M.J."/>
            <person name="Karaoz U."/>
            <person name="Brodie E.L."/>
            <person name="Williams K.H."/>
            <person name="Hubbard S.S."/>
            <person name="Banfield J.F."/>
        </authorList>
    </citation>
    <scope>NUCLEOTIDE SEQUENCE [LARGE SCALE GENOMIC DNA]</scope>
</reference>
<dbReference type="STRING" id="1802695.A3A13_02125"/>
<organism evidence="1 2">
    <name type="scientific">Candidatus Yanofskybacteria bacterium RIFCSPLOWO2_01_FULL_43_22</name>
    <dbReference type="NCBI Taxonomy" id="1802695"/>
    <lineage>
        <taxon>Bacteria</taxon>
        <taxon>Candidatus Yanofskyibacteriota</taxon>
    </lineage>
</organism>
<sequence length="89" mass="10346">MALLKISPDQEKVEKTAARMKEIIETTWLRDPHLNDDTALEFRQLKEGLENMGLTVTWNTNIVFDKNIPLGMRLQAEVEVWTPRNTTIH</sequence>
<protein>
    <submittedName>
        <fullName evidence="1">Uncharacterized protein</fullName>
    </submittedName>
</protein>